<dbReference type="WBParaSite" id="PgR209X_g002_t02">
    <property type="protein sequence ID" value="PgR209X_g002_t02"/>
    <property type="gene ID" value="PgR209X_g002"/>
</dbReference>
<organism evidence="2 3">
    <name type="scientific">Parascaris univalens</name>
    <name type="common">Nematode worm</name>
    <dbReference type="NCBI Taxonomy" id="6257"/>
    <lineage>
        <taxon>Eukaryota</taxon>
        <taxon>Metazoa</taxon>
        <taxon>Ecdysozoa</taxon>
        <taxon>Nematoda</taxon>
        <taxon>Chromadorea</taxon>
        <taxon>Rhabditida</taxon>
        <taxon>Spirurina</taxon>
        <taxon>Ascaridomorpha</taxon>
        <taxon>Ascaridoidea</taxon>
        <taxon>Ascarididae</taxon>
        <taxon>Parascaris</taxon>
    </lineage>
</organism>
<proteinExistence type="predicted"/>
<accession>A0A915CIH2</accession>
<dbReference type="AlphaFoldDB" id="A0A915CIH2"/>
<feature type="region of interest" description="Disordered" evidence="1">
    <location>
        <begin position="172"/>
        <end position="193"/>
    </location>
</feature>
<feature type="compositionally biased region" description="Basic and acidic residues" evidence="1">
    <location>
        <begin position="175"/>
        <end position="186"/>
    </location>
</feature>
<protein>
    <submittedName>
        <fullName evidence="3">Uncharacterized protein</fullName>
    </submittedName>
</protein>
<feature type="region of interest" description="Disordered" evidence="1">
    <location>
        <begin position="67"/>
        <end position="94"/>
    </location>
</feature>
<dbReference type="Proteomes" id="UP000887569">
    <property type="component" value="Unplaced"/>
</dbReference>
<name>A0A915CIH2_PARUN</name>
<sequence>RRESKFFKGGWWRRGEMISESVEATFGDRLKSPREVIATINRHISNAVDIAEKALKKLEDEADEQKRERRNLLKKEKSIDLENHSTDSANSITPSESIQHTFDHIQDITSTNSCTVIKNQRKGVTFLYRDRVFQNDNKILLTREIWPSDGGTIELDRQKLQQLIARNEKIKHRQSKIEKDRKRNEAGRTPQYSRFIRKTAETLRRSSNIKNDHFECSQHSSAKLKQQPEALIDSTMDSFETTLSSLTETLKTIKSDTSINSKNKPTICLSYEAGDSHIPNHSSQPELNMHNAAILESNAAIHESHPSAINDYALTRKTLIVPGLLHINNLSELFGLNLRLSVLVGDEKRYAKAMTLQVECENFKENISTRRKLHNSI</sequence>
<keyword evidence="2" id="KW-1185">Reference proteome</keyword>
<reference evidence="3" key="1">
    <citation type="submission" date="2022-11" db="UniProtKB">
        <authorList>
            <consortium name="WormBaseParasite"/>
        </authorList>
    </citation>
    <scope>IDENTIFICATION</scope>
</reference>
<evidence type="ECO:0000256" key="1">
    <source>
        <dbReference type="SAM" id="MobiDB-lite"/>
    </source>
</evidence>
<feature type="compositionally biased region" description="Basic and acidic residues" evidence="1">
    <location>
        <begin position="67"/>
        <end position="85"/>
    </location>
</feature>
<evidence type="ECO:0000313" key="2">
    <source>
        <dbReference type="Proteomes" id="UP000887569"/>
    </source>
</evidence>
<evidence type="ECO:0000313" key="3">
    <source>
        <dbReference type="WBParaSite" id="PgR209X_g002_t02"/>
    </source>
</evidence>